<evidence type="ECO:0000313" key="2">
    <source>
        <dbReference type="Proteomes" id="UP000789702"/>
    </source>
</evidence>
<keyword evidence="2" id="KW-1185">Reference proteome</keyword>
<dbReference type="EMBL" id="CAJVPU010014653">
    <property type="protein sequence ID" value="CAG8641597.1"/>
    <property type="molecule type" value="Genomic_DNA"/>
</dbReference>
<name>A0ACA9NA40_9GLOM</name>
<reference evidence="1" key="1">
    <citation type="submission" date="2021-06" db="EMBL/GenBank/DDBJ databases">
        <authorList>
            <person name="Kallberg Y."/>
            <person name="Tangrot J."/>
            <person name="Rosling A."/>
        </authorList>
    </citation>
    <scope>NUCLEOTIDE SEQUENCE</scope>
    <source>
        <strain evidence="1">IL203A</strain>
    </source>
</reference>
<comment type="caution">
    <text evidence="1">The sequence shown here is derived from an EMBL/GenBank/DDBJ whole genome shotgun (WGS) entry which is preliminary data.</text>
</comment>
<sequence length="114" mass="13480">MTDNFLQGVVKQLAHELFHNHTQISDEQTKEKLRDMLESDNEWLWSIFEISRIKPFSENDMKAQMKNWKKDSKKAYDDLYNPSYPSNPNSDTFLSLIIKYVFVSEDEQTEANAI</sequence>
<gene>
    <name evidence="1" type="ORF">DHETER_LOCUS8870</name>
</gene>
<evidence type="ECO:0000313" key="1">
    <source>
        <dbReference type="EMBL" id="CAG8641597.1"/>
    </source>
</evidence>
<accession>A0ACA9NA40</accession>
<proteinExistence type="predicted"/>
<organism evidence="1 2">
    <name type="scientific">Dentiscutata heterogama</name>
    <dbReference type="NCBI Taxonomy" id="1316150"/>
    <lineage>
        <taxon>Eukaryota</taxon>
        <taxon>Fungi</taxon>
        <taxon>Fungi incertae sedis</taxon>
        <taxon>Mucoromycota</taxon>
        <taxon>Glomeromycotina</taxon>
        <taxon>Glomeromycetes</taxon>
        <taxon>Diversisporales</taxon>
        <taxon>Gigasporaceae</taxon>
        <taxon>Dentiscutata</taxon>
    </lineage>
</organism>
<protein>
    <submittedName>
        <fullName evidence="1">15567_t:CDS:1</fullName>
    </submittedName>
</protein>
<dbReference type="Proteomes" id="UP000789702">
    <property type="component" value="Unassembled WGS sequence"/>
</dbReference>